<protein>
    <submittedName>
        <fullName evidence="1">Uncharacterized protein</fullName>
    </submittedName>
</protein>
<evidence type="ECO:0000313" key="2">
    <source>
        <dbReference type="Proteomes" id="UP000178446"/>
    </source>
</evidence>
<comment type="caution">
    <text evidence="1">The sequence shown here is derived from an EMBL/GenBank/DDBJ whole genome shotgun (WGS) entry which is preliminary data.</text>
</comment>
<accession>A0A1F7XWF6</accession>
<sequence>MNNIRRDVNTFEAASPRIDMANLYTKHLILSSLITMAMNSKSWYLADNTNDGDDGINSRIETIYKTIVDDEAFSEGALKEISPQISDLLRSFGVSTN</sequence>
<gene>
    <name evidence="1" type="ORF">A2685_01935</name>
</gene>
<evidence type="ECO:0000313" key="1">
    <source>
        <dbReference type="EMBL" id="OGM19397.1"/>
    </source>
</evidence>
<dbReference type="Proteomes" id="UP000178446">
    <property type="component" value="Unassembled WGS sequence"/>
</dbReference>
<dbReference type="EMBL" id="MGGB01000012">
    <property type="protein sequence ID" value="OGM19397.1"/>
    <property type="molecule type" value="Genomic_DNA"/>
</dbReference>
<name>A0A1F7XWF6_9BACT</name>
<organism evidence="1 2">
    <name type="scientific">Candidatus Woesebacteria bacterium RIFCSPHIGHO2_01_FULL_37_10</name>
    <dbReference type="NCBI Taxonomy" id="1802489"/>
    <lineage>
        <taxon>Bacteria</taxon>
        <taxon>Candidatus Woeseibacteriota</taxon>
    </lineage>
</organism>
<dbReference type="AlphaFoldDB" id="A0A1F7XWF6"/>
<reference evidence="1 2" key="1">
    <citation type="journal article" date="2016" name="Nat. Commun.">
        <title>Thousands of microbial genomes shed light on interconnected biogeochemical processes in an aquifer system.</title>
        <authorList>
            <person name="Anantharaman K."/>
            <person name="Brown C.T."/>
            <person name="Hug L.A."/>
            <person name="Sharon I."/>
            <person name="Castelle C.J."/>
            <person name="Probst A.J."/>
            <person name="Thomas B.C."/>
            <person name="Singh A."/>
            <person name="Wilkins M.J."/>
            <person name="Karaoz U."/>
            <person name="Brodie E.L."/>
            <person name="Williams K.H."/>
            <person name="Hubbard S.S."/>
            <person name="Banfield J.F."/>
        </authorList>
    </citation>
    <scope>NUCLEOTIDE SEQUENCE [LARGE SCALE GENOMIC DNA]</scope>
</reference>
<proteinExistence type="predicted"/>